<comment type="subcellular location">
    <subcellularLocation>
        <location evidence="1 10">Golgi apparatus membrane</location>
        <topology evidence="1 10">Single-pass type II membrane protein</topology>
    </subcellularLocation>
</comment>
<dbReference type="EnsemblMetazoa" id="CapteT25340">
    <property type="protein sequence ID" value="CapteP25340"/>
    <property type="gene ID" value="CapteG25340"/>
</dbReference>
<dbReference type="GO" id="GO:0006493">
    <property type="term" value="P:protein O-linked glycosylation"/>
    <property type="evidence" value="ECO:0007669"/>
    <property type="project" value="TreeGrafter"/>
</dbReference>
<evidence type="ECO:0000256" key="9">
    <source>
        <dbReference type="ARBA" id="ARBA00023136"/>
    </source>
</evidence>
<evidence type="ECO:0000256" key="8">
    <source>
        <dbReference type="ARBA" id="ARBA00023034"/>
    </source>
</evidence>
<evidence type="ECO:0000256" key="4">
    <source>
        <dbReference type="ARBA" id="ARBA00022679"/>
    </source>
</evidence>
<dbReference type="EC" id="2.4.1.-" evidence="10"/>
<dbReference type="Proteomes" id="UP000014760">
    <property type="component" value="Unassembled WGS sequence"/>
</dbReference>
<dbReference type="GO" id="GO:0000139">
    <property type="term" value="C:Golgi membrane"/>
    <property type="evidence" value="ECO:0007669"/>
    <property type="project" value="UniProtKB-SubCell"/>
</dbReference>
<dbReference type="EMBL" id="AMQN01010922">
    <property type="status" value="NOT_ANNOTATED_CDS"/>
    <property type="molecule type" value="Genomic_DNA"/>
</dbReference>
<evidence type="ECO:0000256" key="6">
    <source>
        <dbReference type="ARBA" id="ARBA00022968"/>
    </source>
</evidence>
<dbReference type="Pfam" id="PF01762">
    <property type="entry name" value="Galactosyl_T"/>
    <property type="match status" value="2"/>
</dbReference>
<keyword evidence="3 10" id="KW-0328">Glycosyltransferase</keyword>
<feature type="non-terminal residue" evidence="11">
    <location>
        <position position="236"/>
    </location>
</feature>
<evidence type="ECO:0000313" key="13">
    <source>
        <dbReference type="Proteomes" id="UP000014760"/>
    </source>
</evidence>
<feature type="non-terminal residue" evidence="11">
    <location>
        <position position="1"/>
    </location>
</feature>
<reference evidence="13" key="1">
    <citation type="submission" date="2012-12" db="EMBL/GenBank/DDBJ databases">
        <authorList>
            <person name="Hellsten U."/>
            <person name="Grimwood J."/>
            <person name="Chapman J.A."/>
            <person name="Shapiro H."/>
            <person name="Aerts A."/>
            <person name="Otillar R.P."/>
            <person name="Terry A.Y."/>
            <person name="Boore J.L."/>
            <person name="Simakov O."/>
            <person name="Marletaz F."/>
            <person name="Cho S.-J."/>
            <person name="Edsinger-Gonzales E."/>
            <person name="Havlak P."/>
            <person name="Kuo D.-H."/>
            <person name="Larsson T."/>
            <person name="Lv J."/>
            <person name="Arendt D."/>
            <person name="Savage R."/>
            <person name="Osoegawa K."/>
            <person name="de Jong P."/>
            <person name="Lindberg D.R."/>
            <person name="Seaver E.C."/>
            <person name="Weisblat D.A."/>
            <person name="Putnam N.H."/>
            <person name="Grigoriev I.V."/>
            <person name="Rokhsar D.S."/>
        </authorList>
    </citation>
    <scope>NUCLEOTIDE SEQUENCE</scope>
    <source>
        <strain evidence="13">I ESC-2004</strain>
    </source>
</reference>
<evidence type="ECO:0000256" key="1">
    <source>
        <dbReference type="ARBA" id="ARBA00004323"/>
    </source>
</evidence>
<dbReference type="HOGENOM" id="CLU_036849_6_1_1"/>
<keyword evidence="6" id="KW-0735">Signal-anchor</keyword>
<evidence type="ECO:0000313" key="11">
    <source>
        <dbReference type="EMBL" id="ELT97377.1"/>
    </source>
</evidence>
<dbReference type="PANTHER" id="PTHR11214:SF364">
    <property type="entry name" value="HEXOSYLTRANSFERASE"/>
    <property type="match status" value="1"/>
</dbReference>
<keyword evidence="8 10" id="KW-0333">Golgi apparatus</keyword>
<comment type="similarity">
    <text evidence="2 10">Belongs to the glycosyltransferase 31 family.</text>
</comment>
<dbReference type="PANTHER" id="PTHR11214">
    <property type="entry name" value="BETA-1,3-N-ACETYLGLUCOSAMINYLTRANSFERASE"/>
    <property type="match status" value="1"/>
</dbReference>
<reference evidence="11 13" key="2">
    <citation type="journal article" date="2013" name="Nature">
        <title>Insights into bilaterian evolution from three spiralian genomes.</title>
        <authorList>
            <person name="Simakov O."/>
            <person name="Marletaz F."/>
            <person name="Cho S.J."/>
            <person name="Edsinger-Gonzales E."/>
            <person name="Havlak P."/>
            <person name="Hellsten U."/>
            <person name="Kuo D.H."/>
            <person name="Larsson T."/>
            <person name="Lv J."/>
            <person name="Arendt D."/>
            <person name="Savage R."/>
            <person name="Osoegawa K."/>
            <person name="de Jong P."/>
            <person name="Grimwood J."/>
            <person name="Chapman J.A."/>
            <person name="Shapiro H."/>
            <person name="Aerts A."/>
            <person name="Otillar R.P."/>
            <person name="Terry A.Y."/>
            <person name="Boore J.L."/>
            <person name="Grigoriev I.V."/>
            <person name="Lindberg D.R."/>
            <person name="Seaver E.C."/>
            <person name="Weisblat D.A."/>
            <person name="Putnam N.H."/>
            <person name="Rokhsar D.S."/>
        </authorList>
    </citation>
    <scope>NUCLEOTIDE SEQUENCE</scope>
    <source>
        <strain evidence="11 13">I ESC-2004</strain>
    </source>
</reference>
<proteinExistence type="inferred from homology"/>
<keyword evidence="13" id="KW-1185">Reference proteome</keyword>
<accession>R7TUY4</accession>
<sequence length="236" mass="26786">CGDVDSFLVVFVHSRAGNYANRALIRNTWGNPGNYPGTSMELVFFIGYPDFKLNGALMRDALQEMNHYQDTVLLPVLDTYKNVTKKALYALEFIANNCQRTPFVLKADDDVVVNLFSIISILHLAQQGLLKPYPTAFRSPSPHSHATTLIPNELLMCLVWPNAKPYRNETNKWYISREVYPNDTYPLTCSGSAWIMSMSVMCEIQVESKDAEEFPFDDVLITGFLPQKIGIRHLQI</sequence>
<evidence type="ECO:0000256" key="7">
    <source>
        <dbReference type="ARBA" id="ARBA00022989"/>
    </source>
</evidence>
<evidence type="ECO:0000256" key="10">
    <source>
        <dbReference type="RuleBase" id="RU363063"/>
    </source>
</evidence>
<keyword evidence="5" id="KW-0812">Transmembrane</keyword>
<dbReference type="Gene3D" id="3.90.550.50">
    <property type="match status" value="1"/>
</dbReference>
<keyword evidence="4" id="KW-0808">Transferase</keyword>
<keyword evidence="7" id="KW-1133">Transmembrane helix</keyword>
<dbReference type="GO" id="GO:0016758">
    <property type="term" value="F:hexosyltransferase activity"/>
    <property type="evidence" value="ECO:0007669"/>
    <property type="project" value="InterPro"/>
</dbReference>
<evidence type="ECO:0000256" key="3">
    <source>
        <dbReference type="ARBA" id="ARBA00022676"/>
    </source>
</evidence>
<dbReference type="OrthoDB" id="115198at2759"/>
<protein>
    <recommendedName>
        <fullName evidence="10">Hexosyltransferase</fullName>
        <ecNumber evidence="10">2.4.1.-</ecNumber>
    </recommendedName>
</protein>
<evidence type="ECO:0000313" key="12">
    <source>
        <dbReference type="EnsemblMetazoa" id="CapteP25340"/>
    </source>
</evidence>
<keyword evidence="9" id="KW-0472">Membrane</keyword>
<dbReference type="InterPro" id="IPR002659">
    <property type="entry name" value="Glyco_trans_31"/>
</dbReference>
<evidence type="ECO:0000256" key="5">
    <source>
        <dbReference type="ARBA" id="ARBA00022692"/>
    </source>
</evidence>
<gene>
    <name evidence="11" type="ORF">CAPTEDRAFT_25340</name>
</gene>
<reference evidence="12" key="3">
    <citation type="submission" date="2015-06" db="UniProtKB">
        <authorList>
            <consortium name="EnsemblMetazoa"/>
        </authorList>
    </citation>
    <scope>IDENTIFICATION</scope>
</reference>
<name>R7TUY4_CAPTE</name>
<evidence type="ECO:0000256" key="2">
    <source>
        <dbReference type="ARBA" id="ARBA00008661"/>
    </source>
</evidence>
<dbReference type="AlphaFoldDB" id="R7TUY4"/>
<dbReference type="EMBL" id="KB308570">
    <property type="protein sequence ID" value="ELT97377.1"/>
    <property type="molecule type" value="Genomic_DNA"/>
</dbReference>
<organism evidence="11">
    <name type="scientific">Capitella teleta</name>
    <name type="common">Polychaete worm</name>
    <dbReference type="NCBI Taxonomy" id="283909"/>
    <lineage>
        <taxon>Eukaryota</taxon>
        <taxon>Metazoa</taxon>
        <taxon>Spiralia</taxon>
        <taxon>Lophotrochozoa</taxon>
        <taxon>Annelida</taxon>
        <taxon>Polychaeta</taxon>
        <taxon>Sedentaria</taxon>
        <taxon>Scolecida</taxon>
        <taxon>Capitellidae</taxon>
        <taxon>Capitella</taxon>
    </lineage>
</organism>
<dbReference type="OMA" id="FFSGQLM"/>